<keyword evidence="1 2" id="KW-0193">Cuticle</keyword>
<proteinExistence type="predicted"/>
<evidence type="ECO:0000256" key="1">
    <source>
        <dbReference type="ARBA" id="ARBA00022460"/>
    </source>
</evidence>
<dbReference type="GO" id="GO:0005615">
    <property type="term" value="C:extracellular space"/>
    <property type="evidence" value="ECO:0007669"/>
    <property type="project" value="TreeGrafter"/>
</dbReference>
<accession>A0AAW2HX49</accession>
<dbReference type="GO" id="GO:0031012">
    <property type="term" value="C:extracellular matrix"/>
    <property type="evidence" value="ECO:0007669"/>
    <property type="project" value="TreeGrafter"/>
</dbReference>
<dbReference type="AlphaFoldDB" id="A0AAW2HX49"/>
<organism evidence="3">
    <name type="scientific">Menopon gallinae</name>
    <name type="common">poultry shaft louse</name>
    <dbReference type="NCBI Taxonomy" id="328185"/>
    <lineage>
        <taxon>Eukaryota</taxon>
        <taxon>Metazoa</taxon>
        <taxon>Ecdysozoa</taxon>
        <taxon>Arthropoda</taxon>
        <taxon>Hexapoda</taxon>
        <taxon>Insecta</taxon>
        <taxon>Pterygota</taxon>
        <taxon>Neoptera</taxon>
        <taxon>Paraneoptera</taxon>
        <taxon>Psocodea</taxon>
        <taxon>Troctomorpha</taxon>
        <taxon>Phthiraptera</taxon>
        <taxon>Amblycera</taxon>
        <taxon>Menoponidae</taxon>
        <taxon>Menopon</taxon>
    </lineage>
</organism>
<sequence>MLQEPAHYEFHYNIHDPHHGTEFGHKEYRDGHVAKGQYIVLLPDGRRQIVDYIADAHGYRPTIRYETGFGYR</sequence>
<evidence type="ECO:0008006" key="4">
    <source>
        <dbReference type="Google" id="ProtNLM"/>
    </source>
</evidence>
<dbReference type="PROSITE" id="PS00233">
    <property type="entry name" value="CHIT_BIND_RR_1"/>
    <property type="match status" value="1"/>
</dbReference>
<dbReference type="GO" id="GO:0042302">
    <property type="term" value="F:structural constituent of cuticle"/>
    <property type="evidence" value="ECO:0007669"/>
    <property type="project" value="UniProtKB-UniRule"/>
</dbReference>
<dbReference type="InterPro" id="IPR051217">
    <property type="entry name" value="Insect_Cuticle_Struc_Prot"/>
</dbReference>
<evidence type="ECO:0000256" key="2">
    <source>
        <dbReference type="PROSITE-ProRule" id="PRU00497"/>
    </source>
</evidence>
<dbReference type="PANTHER" id="PTHR12236:SF98">
    <property type="entry name" value="CUTICULAR PROTEIN 56F"/>
    <property type="match status" value="1"/>
</dbReference>
<name>A0AAW2HX49_9NEOP</name>
<comment type="caution">
    <text evidence="3">The sequence shown here is derived from an EMBL/GenBank/DDBJ whole genome shotgun (WGS) entry which is preliminary data.</text>
</comment>
<gene>
    <name evidence="3" type="ORF">PYX00_006410</name>
</gene>
<dbReference type="Pfam" id="PF00379">
    <property type="entry name" value="Chitin_bind_4"/>
    <property type="match status" value="1"/>
</dbReference>
<dbReference type="PROSITE" id="PS51155">
    <property type="entry name" value="CHIT_BIND_RR_2"/>
    <property type="match status" value="1"/>
</dbReference>
<dbReference type="InterPro" id="IPR031311">
    <property type="entry name" value="CHIT_BIND_RR_consensus"/>
</dbReference>
<dbReference type="PRINTS" id="PR00947">
    <property type="entry name" value="CUTICLE"/>
</dbReference>
<protein>
    <recommendedName>
        <fullName evidence="4">Pro-resilin</fullName>
    </recommendedName>
</protein>
<evidence type="ECO:0000313" key="3">
    <source>
        <dbReference type="EMBL" id="KAL0273835.1"/>
    </source>
</evidence>
<dbReference type="InterPro" id="IPR000618">
    <property type="entry name" value="Insect_cuticle"/>
</dbReference>
<reference evidence="3" key="1">
    <citation type="journal article" date="2024" name="Gigascience">
        <title>Chromosome-level genome of the poultry shaft louse Menopon gallinae provides insight into the host-switching and adaptive evolution of parasitic lice.</title>
        <authorList>
            <person name="Xu Y."/>
            <person name="Ma L."/>
            <person name="Liu S."/>
            <person name="Liang Y."/>
            <person name="Liu Q."/>
            <person name="He Z."/>
            <person name="Tian L."/>
            <person name="Duan Y."/>
            <person name="Cai W."/>
            <person name="Li H."/>
            <person name="Song F."/>
        </authorList>
    </citation>
    <scope>NUCLEOTIDE SEQUENCE</scope>
    <source>
        <strain evidence="3">Cailab_2023a</strain>
    </source>
</reference>
<dbReference type="PANTHER" id="PTHR12236">
    <property type="entry name" value="STRUCTURAL CONTITUENT OF CUTICLE"/>
    <property type="match status" value="1"/>
</dbReference>
<dbReference type="EMBL" id="JARGDH010000003">
    <property type="protein sequence ID" value="KAL0273835.1"/>
    <property type="molecule type" value="Genomic_DNA"/>
</dbReference>